<feature type="region of interest" description="Disordered" evidence="1">
    <location>
        <begin position="333"/>
        <end position="413"/>
    </location>
</feature>
<protein>
    <submittedName>
        <fullName evidence="3">Uncharacterized protein</fullName>
    </submittedName>
</protein>
<organism evidence="3 4">
    <name type="scientific">Adineta ricciae</name>
    <name type="common">Rotifer</name>
    <dbReference type="NCBI Taxonomy" id="249248"/>
    <lineage>
        <taxon>Eukaryota</taxon>
        <taxon>Metazoa</taxon>
        <taxon>Spiralia</taxon>
        <taxon>Gnathifera</taxon>
        <taxon>Rotifera</taxon>
        <taxon>Eurotatoria</taxon>
        <taxon>Bdelloidea</taxon>
        <taxon>Adinetida</taxon>
        <taxon>Adinetidae</taxon>
        <taxon>Adineta</taxon>
    </lineage>
</organism>
<evidence type="ECO:0000313" key="3">
    <source>
        <dbReference type="EMBL" id="CAF1438443.1"/>
    </source>
</evidence>
<proteinExistence type="predicted"/>
<feature type="compositionally biased region" description="Polar residues" evidence="1">
    <location>
        <begin position="253"/>
        <end position="264"/>
    </location>
</feature>
<dbReference type="OrthoDB" id="9996382at2759"/>
<gene>
    <name evidence="2" type="ORF">EDS130_LOCUS15240</name>
    <name evidence="3" type="ORF">XAT740_LOCUS36174</name>
</gene>
<keyword evidence="4" id="KW-1185">Reference proteome</keyword>
<dbReference type="Proteomes" id="UP000663828">
    <property type="component" value="Unassembled WGS sequence"/>
</dbReference>
<evidence type="ECO:0000256" key="1">
    <source>
        <dbReference type="SAM" id="MobiDB-lite"/>
    </source>
</evidence>
<dbReference type="EMBL" id="CAJNOJ010000064">
    <property type="protein sequence ID" value="CAF1008093.1"/>
    <property type="molecule type" value="Genomic_DNA"/>
</dbReference>
<sequence>MNFSYGDDHDEDDLPVISVPKITQQVRQNQNQSYERNHTEDDYPTRLIGNWQSLYETSVQSLYSDDEDQRSTTQQPFYIDRQAPAARPEREMRLSPSIYHSELEVNLSKSKWQIRLPELLSSTVGPDRQKRNLTRRHTTSVVFQVKNPHDSELNQPHMNMIEDDRPRSPMVKQLKQKFDRMSSTENLSMSISSNHLQPSFNNRPGMRRVASMTGRALTSNISEHINRKPRSFLPIRPSAELTISKPRTDSVGAASNRSVPTNGRTPRERTNPPVSYPKYFYPPPSTTAVVKQLIGGGATLVYDSISSSTSTSPQNSLRFKHQRSIDKRIEDISNTGVPLTGRQKVSDSSSEAYATIKPRISDKSTPNKSNEDDPENIYCEPISRQTSARSSPSASPRISTNTTRNQRKQDDEYEFDNYYAVYDMNK</sequence>
<feature type="compositionally biased region" description="Low complexity" evidence="1">
    <location>
        <begin position="382"/>
        <end position="400"/>
    </location>
</feature>
<comment type="caution">
    <text evidence="3">The sequence shown here is derived from an EMBL/GenBank/DDBJ whole genome shotgun (WGS) entry which is preliminary data.</text>
</comment>
<evidence type="ECO:0000313" key="4">
    <source>
        <dbReference type="Proteomes" id="UP000663828"/>
    </source>
</evidence>
<evidence type="ECO:0000313" key="2">
    <source>
        <dbReference type="EMBL" id="CAF1008093.1"/>
    </source>
</evidence>
<accession>A0A815NJH5</accession>
<reference evidence="3" key="1">
    <citation type="submission" date="2021-02" db="EMBL/GenBank/DDBJ databases">
        <authorList>
            <person name="Nowell W R."/>
        </authorList>
    </citation>
    <scope>NUCLEOTIDE SEQUENCE</scope>
</reference>
<feature type="region of interest" description="Disordered" evidence="1">
    <location>
        <begin position="230"/>
        <end position="277"/>
    </location>
</feature>
<feature type="region of interest" description="Disordered" evidence="1">
    <location>
        <begin position="1"/>
        <end position="21"/>
    </location>
</feature>
<dbReference type="EMBL" id="CAJNOR010003688">
    <property type="protein sequence ID" value="CAF1438443.1"/>
    <property type="molecule type" value="Genomic_DNA"/>
</dbReference>
<dbReference type="Proteomes" id="UP000663852">
    <property type="component" value="Unassembled WGS sequence"/>
</dbReference>
<name>A0A815NJH5_ADIRI</name>
<dbReference type="AlphaFoldDB" id="A0A815NJH5"/>